<keyword evidence="2 6" id="KW-0889">Transcription antitermination</keyword>
<evidence type="ECO:0000256" key="5">
    <source>
        <dbReference type="ARBA" id="ARBA00023163"/>
    </source>
</evidence>
<evidence type="ECO:0000259" key="7">
    <source>
        <dbReference type="Pfam" id="PF01029"/>
    </source>
</evidence>
<keyword evidence="5 6" id="KW-0804">Transcription</keyword>
<dbReference type="GO" id="GO:0003723">
    <property type="term" value="F:RNA binding"/>
    <property type="evidence" value="ECO:0007669"/>
    <property type="project" value="UniProtKB-UniRule"/>
</dbReference>
<evidence type="ECO:0000256" key="1">
    <source>
        <dbReference type="ARBA" id="ARBA00005952"/>
    </source>
</evidence>
<keyword evidence="4 6" id="KW-0805">Transcription regulation</keyword>
<dbReference type="EMBL" id="CP022530">
    <property type="protein sequence ID" value="ASP40660.1"/>
    <property type="molecule type" value="Genomic_DNA"/>
</dbReference>
<dbReference type="KEGG" id="bsan:CHH28_19190"/>
<dbReference type="GO" id="GO:0005829">
    <property type="term" value="C:cytosol"/>
    <property type="evidence" value="ECO:0007669"/>
    <property type="project" value="TreeGrafter"/>
</dbReference>
<keyword evidence="9" id="KW-1185">Reference proteome</keyword>
<evidence type="ECO:0000313" key="9">
    <source>
        <dbReference type="Proteomes" id="UP000202440"/>
    </source>
</evidence>
<dbReference type="InterPro" id="IPR035926">
    <property type="entry name" value="NusB-like_sf"/>
</dbReference>
<evidence type="ECO:0000313" key="8">
    <source>
        <dbReference type="EMBL" id="ASP40660.1"/>
    </source>
</evidence>
<dbReference type="PANTHER" id="PTHR11078">
    <property type="entry name" value="N UTILIZATION SUBSTANCE PROTEIN B-RELATED"/>
    <property type="match status" value="1"/>
</dbReference>
<proteinExistence type="inferred from homology"/>
<dbReference type="InterPro" id="IPR011605">
    <property type="entry name" value="NusB_fam"/>
</dbReference>
<dbReference type="AlphaFoldDB" id="A0A222FPE1"/>
<dbReference type="FunFam" id="1.10.940.10:FF:000001">
    <property type="entry name" value="Transcription antitermination factor NusB"/>
    <property type="match status" value="1"/>
</dbReference>
<dbReference type="GO" id="GO:0006353">
    <property type="term" value="P:DNA-templated transcription termination"/>
    <property type="evidence" value="ECO:0007669"/>
    <property type="project" value="UniProtKB-UniRule"/>
</dbReference>
<accession>A0A222FPE1</accession>
<evidence type="ECO:0000256" key="2">
    <source>
        <dbReference type="ARBA" id="ARBA00022814"/>
    </source>
</evidence>
<dbReference type="Gene3D" id="1.10.940.10">
    <property type="entry name" value="NusB-like"/>
    <property type="match status" value="1"/>
</dbReference>
<sequence length="152" mass="17309">MSRTSGKNKPSAAARRKARRYAVQAIYQWQLAGADLAQIEAEFRADNDMSSVDLEYFHEILFGVPRAKQELDTHLTPLVDRALEEMTPVELAILRLGAFEMLHRIDVPYKVVINEAVELTKTFGATDAHKFVNGVLDRLAQRSRTVELRQKR</sequence>
<gene>
    <name evidence="6" type="primary">nusB</name>
    <name evidence="8" type="ORF">CHH28_19190</name>
</gene>
<dbReference type="Proteomes" id="UP000202440">
    <property type="component" value="Chromosome"/>
</dbReference>
<dbReference type="PANTHER" id="PTHR11078:SF3">
    <property type="entry name" value="ANTITERMINATION NUSB DOMAIN-CONTAINING PROTEIN"/>
    <property type="match status" value="1"/>
</dbReference>
<dbReference type="RefSeq" id="WP_094061822.1">
    <property type="nucleotide sequence ID" value="NZ_CP022530.1"/>
</dbReference>
<dbReference type="InterPro" id="IPR006027">
    <property type="entry name" value="NusB_RsmB_TIM44"/>
</dbReference>
<name>A0A222FPE1_9GAMM</name>
<dbReference type="OrthoDB" id="9789556at2"/>
<organism evidence="8 9">
    <name type="scientific">Bacterioplanes sanyensis</name>
    <dbReference type="NCBI Taxonomy" id="1249553"/>
    <lineage>
        <taxon>Bacteria</taxon>
        <taxon>Pseudomonadati</taxon>
        <taxon>Pseudomonadota</taxon>
        <taxon>Gammaproteobacteria</taxon>
        <taxon>Oceanospirillales</taxon>
        <taxon>Oceanospirillaceae</taxon>
        <taxon>Bacterioplanes</taxon>
    </lineage>
</organism>
<reference evidence="8 9" key="1">
    <citation type="submission" date="2017-07" db="EMBL/GenBank/DDBJ databases">
        <title>Annotated genome sequence of Bacterioplanes sanyensis isolated from Red Sea.</title>
        <authorList>
            <person name="Rehman Z.U."/>
        </authorList>
    </citation>
    <scope>NUCLEOTIDE SEQUENCE [LARGE SCALE GENOMIC DNA]</scope>
    <source>
        <strain evidence="8 9">NV9</strain>
    </source>
</reference>
<evidence type="ECO:0000256" key="6">
    <source>
        <dbReference type="HAMAP-Rule" id="MF_00073"/>
    </source>
</evidence>
<keyword evidence="3 6" id="KW-0694">RNA-binding</keyword>
<comment type="function">
    <text evidence="6">Involved in transcription antitermination. Required for transcription of ribosomal RNA (rRNA) genes. Binds specifically to the boxA antiterminator sequence of the ribosomal RNA (rrn) operons.</text>
</comment>
<feature type="domain" description="NusB/RsmB/TIM44" evidence="7">
    <location>
        <begin position="16"/>
        <end position="140"/>
    </location>
</feature>
<dbReference type="SUPFAM" id="SSF48013">
    <property type="entry name" value="NusB-like"/>
    <property type="match status" value="1"/>
</dbReference>
<comment type="similarity">
    <text evidence="1 6">Belongs to the NusB family.</text>
</comment>
<dbReference type="HAMAP" id="MF_00073">
    <property type="entry name" value="NusB"/>
    <property type="match status" value="1"/>
</dbReference>
<dbReference type="Pfam" id="PF01029">
    <property type="entry name" value="NusB"/>
    <property type="match status" value="1"/>
</dbReference>
<dbReference type="NCBIfam" id="TIGR01951">
    <property type="entry name" value="nusB"/>
    <property type="match status" value="1"/>
</dbReference>
<protein>
    <recommendedName>
        <fullName evidence="6">Transcription antitermination protein NusB</fullName>
    </recommendedName>
    <alternativeName>
        <fullName evidence="6">Antitermination factor NusB</fullName>
    </alternativeName>
</protein>
<evidence type="ECO:0000256" key="4">
    <source>
        <dbReference type="ARBA" id="ARBA00023015"/>
    </source>
</evidence>
<dbReference type="GO" id="GO:0031564">
    <property type="term" value="P:transcription antitermination"/>
    <property type="evidence" value="ECO:0007669"/>
    <property type="project" value="UniProtKB-KW"/>
</dbReference>
<evidence type="ECO:0000256" key="3">
    <source>
        <dbReference type="ARBA" id="ARBA00022884"/>
    </source>
</evidence>